<dbReference type="SUPFAM" id="SSF140924">
    <property type="entry name" value="Duffy binding domain-like"/>
    <property type="match status" value="2"/>
</dbReference>
<dbReference type="Gene3D" id="1.20.1310.20">
    <property type="entry name" value="Duffy-antigen binding domain"/>
    <property type="match status" value="2"/>
</dbReference>
<reference evidence="4 5" key="2">
    <citation type="journal article" date="2016" name="Nat. Commun.">
        <title>Genomes of cryptic chimpanzee Plasmodium species reveal key evolutionary events leading to human malaria.</title>
        <authorList>
            <person name="Sundararaman S.A."/>
            <person name="Plenderleith L.J."/>
            <person name="Liu W."/>
            <person name="Loy D.E."/>
            <person name="Learn G.H."/>
            <person name="Li Y."/>
            <person name="Shaw K.S."/>
            <person name="Ayouba A."/>
            <person name="Peeters M."/>
            <person name="Speede S."/>
            <person name="Shaw G.M."/>
            <person name="Bushman F.D."/>
            <person name="Brisson D."/>
            <person name="Rayner J.C."/>
            <person name="Sharp P.M."/>
            <person name="Hahn B.H."/>
        </authorList>
    </citation>
    <scope>NUCLEOTIDE SEQUENCE [LARGE SCALE GENOMIC DNA]</scope>
    <source>
        <strain evidence="4 5">SY75</strain>
    </source>
</reference>
<accession>A0A0P0HAL0</accession>
<feature type="domain" description="Duffy-binding-like" evidence="2">
    <location>
        <begin position="347"/>
        <end position="418"/>
    </location>
</feature>
<evidence type="ECO:0000313" key="3">
    <source>
        <dbReference type="EMBL" id="ALJ75564.1"/>
    </source>
</evidence>
<reference evidence="3" key="1">
    <citation type="journal article" date="2015" name="Nat. Commun.">
        <title>Ape parasite origins of human malaria virulence genes.</title>
        <authorList>
            <person name="Larremore D.B."/>
            <person name="Sundararaman S.A."/>
            <person name="Liu W."/>
            <person name="Proto W.R."/>
            <person name="Clauset A."/>
            <person name="Loy D.E."/>
            <person name="Speede S."/>
            <person name="Plenderleith L.J."/>
            <person name="Sharp P.M."/>
            <person name="Hahn B.H."/>
            <person name="Rayner J.C."/>
            <person name="Buckee C.O."/>
        </authorList>
    </citation>
    <scope>NUCLEOTIDE SEQUENCE</scope>
    <source>
        <strain evidence="3">SY75pte</strain>
    </source>
</reference>
<dbReference type="GO" id="GO:0016020">
    <property type="term" value="C:membrane"/>
    <property type="evidence" value="ECO:0007669"/>
    <property type="project" value="InterPro"/>
</dbReference>
<dbReference type="EMBL" id="LVLB01000371">
    <property type="protein sequence ID" value="KYN93036.1"/>
    <property type="molecule type" value="Genomic_DNA"/>
</dbReference>
<protein>
    <submittedName>
        <fullName evidence="3 4">EMP1-like protein</fullName>
    </submittedName>
</protein>
<dbReference type="Proteomes" id="UP000076004">
    <property type="component" value="Unassembled WGS sequence"/>
</dbReference>
<gene>
    <name evidence="4" type="ORF">PGSY75_0037300</name>
</gene>
<evidence type="ECO:0000313" key="5">
    <source>
        <dbReference type="Proteomes" id="UP000076004"/>
    </source>
</evidence>
<sequence length="570" mass="65810">NCECYKLWVKFLEHQWKIQQNNYKLFQDNKEDNNKLPLSHYLFARCWKEYFGKNLSEITSNDFYSKHGPLIDFSIERCGQDKDKAKTKFEEKIHHSKIKTKQCDARERQCKAEQRIDSNCDGIDSSFNGCWRKTYDDIDKKNNNNETVKKWLCEDNRAHLNTGACVPPRTQPLCVANMVNSWGNIVTDLSTKDNLKKELKRAMKKEIENIYDYYNEGKAIISKGPDGKKGPPDKNGMPKSFCHAAERTYNDFKHMVIGDIPWKPGSFSQIHEKIKQIIEEQENKKKNKTTNSNKTPEEWWNEHEYEFWEAIKCGIQNSGKATKATGEECGYHPPSDTDDPFDWWFKEWGQQFCIERQKHITQINEKCSSSASIKCDNVSGTKSLKRECQEKCEKYKTFIQQNRDAWNKQKSKYEREHPGKFAQELLGLSYPECVGTNFETIFGTSGTTTSGVKPSASGTTTGYGDASDICSCDEQTYKCENNTSTCKEKSGDLTTWRTGLLKIGKDGKQLQGVYAPPRRQKLCLANLHPINFGNGADIEINKNDILNRLQIVAEREAYFLWKHYHPNSST</sequence>
<name>A0A0P0HAL0_9APIC</name>
<dbReference type="InterPro" id="IPR042202">
    <property type="entry name" value="Duffy-ag-bd_sf"/>
</dbReference>
<evidence type="ECO:0000259" key="1">
    <source>
        <dbReference type="Pfam" id="PF05424"/>
    </source>
</evidence>
<feature type="domain" description="Duffy-antigen binding" evidence="1">
    <location>
        <begin position="163"/>
        <end position="343"/>
    </location>
</feature>
<dbReference type="InterPro" id="IPR054595">
    <property type="entry name" value="DBL_C"/>
</dbReference>
<dbReference type="Pfam" id="PF22672">
    <property type="entry name" value="DBL_C"/>
    <property type="match status" value="1"/>
</dbReference>
<proteinExistence type="predicted"/>
<dbReference type="VEuPathDB" id="PlasmoDB:PGABG01_0021400"/>
<dbReference type="RefSeq" id="XP_018638724.1">
    <property type="nucleotide sequence ID" value="XM_018783494.1"/>
</dbReference>
<dbReference type="Gene3D" id="1.20.58.830">
    <property type="match status" value="1"/>
</dbReference>
<dbReference type="AlphaFoldDB" id="A0A0P0HAL0"/>
<feature type="non-terminal residue" evidence="3">
    <location>
        <position position="570"/>
    </location>
</feature>
<dbReference type="VEuPathDB" id="PlasmoDB:PGSY75_0037300"/>
<organism evidence="3">
    <name type="scientific">Plasmodium gaboni</name>
    <dbReference type="NCBI Taxonomy" id="647221"/>
    <lineage>
        <taxon>Eukaryota</taxon>
        <taxon>Sar</taxon>
        <taxon>Alveolata</taxon>
        <taxon>Apicomplexa</taxon>
        <taxon>Aconoidasida</taxon>
        <taxon>Haemosporida</taxon>
        <taxon>Plasmodiidae</taxon>
        <taxon>Plasmodium</taxon>
        <taxon>Plasmodium (Laverania)</taxon>
    </lineage>
</organism>
<feature type="non-terminal residue" evidence="3">
    <location>
        <position position="1"/>
    </location>
</feature>
<dbReference type="GO" id="GO:0046789">
    <property type="term" value="F:host cell surface receptor binding"/>
    <property type="evidence" value="ECO:0007669"/>
    <property type="project" value="InterPro"/>
</dbReference>
<dbReference type="Pfam" id="PF05424">
    <property type="entry name" value="Duffy_binding"/>
    <property type="match status" value="2"/>
</dbReference>
<dbReference type="KEGG" id="pgab:PGSY75_0037300"/>
<evidence type="ECO:0000259" key="2">
    <source>
        <dbReference type="Pfam" id="PF22672"/>
    </source>
</evidence>
<dbReference type="InterPro" id="IPR008602">
    <property type="entry name" value="Duffy-antigen-binding"/>
</dbReference>
<dbReference type="EMBL" id="KP879244">
    <property type="protein sequence ID" value="ALJ75564.1"/>
    <property type="molecule type" value="Genomic_DNA"/>
</dbReference>
<feature type="domain" description="Duffy-antigen binding" evidence="1">
    <location>
        <begin position="512"/>
        <end position="567"/>
    </location>
</feature>
<evidence type="ECO:0000313" key="4">
    <source>
        <dbReference type="EMBL" id="KYN93036.1"/>
    </source>
</evidence>
<dbReference type="GeneID" id="29774102"/>